<keyword evidence="2" id="KW-1185">Reference proteome</keyword>
<comment type="caution">
    <text evidence="1">The sequence shown here is derived from an EMBL/GenBank/DDBJ whole genome shotgun (WGS) entry which is preliminary data.</text>
</comment>
<organism evidence="1 2">
    <name type="scientific">Naganishia vaughanmartiniae</name>
    <dbReference type="NCBI Taxonomy" id="1424756"/>
    <lineage>
        <taxon>Eukaryota</taxon>
        <taxon>Fungi</taxon>
        <taxon>Dikarya</taxon>
        <taxon>Basidiomycota</taxon>
        <taxon>Agaricomycotina</taxon>
        <taxon>Tremellomycetes</taxon>
        <taxon>Filobasidiales</taxon>
        <taxon>Filobasidiaceae</taxon>
        <taxon>Naganishia</taxon>
    </lineage>
</organism>
<accession>A0ACC2X6S2</accession>
<reference evidence="1" key="1">
    <citation type="submission" date="2023-04" db="EMBL/GenBank/DDBJ databases">
        <title>Draft Genome sequencing of Naganishia species isolated from polar environments using Oxford Nanopore Technology.</title>
        <authorList>
            <person name="Leo P."/>
            <person name="Venkateswaran K."/>
        </authorList>
    </citation>
    <scope>NUCLEOTIDE SEQUENCE</scope>
    <source>
        <strain evidence="1">MNA-CCFEE 5425</strain>
    </source>
</reference>
<sequence>MNNPSMMWGMGNPYAAQAMMAANMAYQNSMMMAMSTAGSQYGGATPGVGAGEQRATSPMLPPPQMMMPPPMMSPGMGYPGFNSPMMPPWGGMMMPPPPSTLNMPPTGGRNAGDGAVGGQGNGGK</sequence>
<gene>
    <name evidence="1" type="ORF">QFC22_003433</name>
</gene>
<evidence type="ECO:0000313" key="1">
    <source>
        <dbReference type="EMBL" id="KAJ9119723.1"/>
    </source>
</evidence>
<dbReference type="EMBL" id="JASBWU010000008">
    <property type="protein sequence ID" value="KAJ9119723.1"/>
    <property type="molecule type" value="Genomic_DNA"/>
</dbReference>
<evidence type="ECO:0000313" key="2">
    <source>
        <dbReference type="Proteomes" id="UP001243375"/>
    </source>
</evidence>
<dbReference type="Proteomes" id="UP001243375">
    <property type="component" value="Unassembled WGS sequence"/>
</dbReference>
<name>A0ACC2X6S2_9TREE</name>
<proteinExistence type="predicted"/>
<protein>
    <submittedName>
        <fullName evidence="1">Uncharacterized protein</fullName>
    </submittedName>
</protein>